<reference evidence="9" key="1">
    <citation type="submission" date="2020-02" db="EMBL/GenBank/DDBJ databases">
        <authorList>
            <person name="Meier V. D."/>
        </authorList>
    </citation>
    <scope>NUCLEOTIDE SEQUENCE</scope>
    <source>
        <strain evidence="9">AVDCRST_MAG49</strain>
    </source>
</reference>
<organism evidence="9">
    <name type="scientific">uncultured Thermomicrobiales bacterium</name>
    <dbReference type="NCBI Taxonomy" id="1645740"/>
    <lineage>
        <taxon>Bacteria</taxon>
        <taxon>Pseudomonadati</taxon>
        <taxon>Thermomicrobiota</taxon>
        <taxon>Thermomicrobia</taxon>
        <taxon>Thermomicrobiales</taxon>
        <taxon>environmental samples</taxon>
    </lineage>
</organism>
<dbReference type="InterPro" id="IPR000515">
    <property type="entry name" value="MetI-like"/>
</dbReference>
<sequence>MAATWIRRRGATGGMRVAPSSAVLPGDAAAAPRIEGARVAGDQARVARRRRGGGPVEWALVHLAFAAALLFFLAPFAWLVTAAFSARATAYIRWPSDPTLANFRYVFEEFAFGTALRNSIVISTATMVLTTLTVALAGYSLSRLEFRQKTWFSYGVLLLQTMPLSATMVPIYGLARELGLRNSYLGLILVHTAIELPFLTWLMKGFFDAVPRYLEEAAWIDGRSKLRTWWEILLPVARPGLGVAAGLSFLSAWAEVLMVIILVDRSEMATVPLTFYRAARGEGSYMEVRYELVAAMGVLYVLPVLALFFATRKLMVRGLMGTTRGI</sequence>
<comment type="similarity">
    <text evidence="7">Belongs to the binding-protein-dependent transport system permease family.</text>
</comment>
<gene>
    <name evidence="9" type="ORF">AVDCRST_MAG49-4517</name>
</gene>
<dbReference type="PROSITE" id="PS50928">
    <property type="entry name" value="ABC_TM1"/>
    <property type="match status" value="1"/>
</dbReference>
<evidence type="ECO:0000313" key="9">
    <source>
        <dbReference type="EMBL" id="CAA9578474.1"/>
    </source>
</evidence>
<dbReference type="InterPro" id="IPR050901">
    <property type="entry name" value="BP-dep_ABC_trans_perm"/>
</dbReference>
<keyword evidence="2 7" id="KW-0813">Transport</keyword>
<feature type="transmembrane region" description="Helical" evidence="7">
    <location>
        <begin position="58"/>
        <end position="80"/>
    </location>
</feature>
<feature type="domain" description="ABC transmembrane type-1" evidence="8">
    <location>
        <begin position="116"/>
        <end position="311"/>
    </location>
</feature>
<evidence type="ECO:0000256" key="5">
    <source>
        <dbReference type="ARBA" id="ARBA00022989"/>
    </source>
</evidence>
<dbReference type="InterPro" id="IPR035906">
    <property type="entry name" value="MetI-like_sf"/>
</dbReference>
<accession>A0A6J4VGT5</accession>
<dbReference type="Pfam" id="PF00528">
    <property type="entry name" value="BPD_transp_1"/>
    <property type="match status" value="1"/>
</dbReference>
<keyword evidence="3" id="KW-1003">Cell membrane</keyword>
<dbReference type="GO" id="GO:0055085">
    <property type="term" value="P:transmembrane transport"/>
    <property type="evidence" value="ECO:0007669"/>
    <property type="project" value="InterPro"/>
</dbReference>
<keyword evidence="5 7" id="KW-1133">Transmembrane helix</keyword>
<dbReference type="CDD" id="cd06261">
    <property type="entry name" value="TM_PBP2"/>
    <property type="match status" value="1"/>
</dbReference>
<proteinExistence type="inferred from homology"/>
<feature type="transmembrane region" description="Helical" evidence="7">
    <location>
        <begin position="241"/>
        <end position="263"/>
    </location>
</feature>
<comment type="subcellular location">
    <subcellularLocation>
        <location evidence="1 7">Cell membrane</location>
        <topology evidence="1 7">Multi-pass membrane protein</topology>
    </subcellularLocation>
</comment>
<dbReference type="PANTHER" id="PTHR32243">
    <property type="entry name" value="MALTOSE TRANSPORT SYSTEM PERMEASE-RELATED"/>
    <property type="match status" value="1"/>
</dbReference>
<evidence type="ECO:0000256" key="7">
    <source>
        <dbReference type="RuleBase" id="RU363032"/>
    </source>
</evidence>
<dbReference type="GO" id="GO:0005886">
    <property type="term" value="C:plasma membrane"/>
    <property type="evidence" value="ECO:0007669"/>
    <property type="project" value="UniProtKB-SubCell"/>
</dbReference>
<feature type="transmembrane region" description="Helical" evidence="7">
    <location>
        <begin position="151"/>
        <end position="172"/>
    </location>
</feature>
<feature type="transmembrane region" description="Helical" evidence="7">
    <location>
        <begin position="120"/>
        <end position="139"/>
    </location>
</feature>
<feature type="transmembrane region" description="Helical" evidence="7">
    <location>
        <begin position="292"/>
        <end position="310"/>
    </location>
</feature>
<evidence type="ECO:0000256" key="4">
    <source>
        <dbReference type="ARBA" id="ARBA00022692"/>
    </source>
</evidence>
<dbReference type="AlphaFoldDB" id="A0A6J4VGT5"/>
<dbReference type="Gene3D" id="1.10.3720.10">
    <property type="entry name" value="MetI-like"/>
    <property type="match status" value="1"/>
</dbReference>
<keyword evidence="6 7" id="KW-0472">Membrane</keyword>
<evidence type="ECO:0000256" key="6">
    <source>
        <dbReference type="ARBA" id="ARBA00023136"/>
    </source>
</evidence>
<evidence type="ECO:0000256" key="2">
    <source>
        <dbReference type="ARBA" id="ARBA00022448"/>
    </source>
</evidence>
<dbReference type="EMBL" id="CADCWG010000317">
    <property type="protein sequence ID" value="CAA9578474.1"/>
    <property type="molecule type" value="Genomic_DNA"/>
</dbReference>
<protein>
    <recommendedName>
        <fullName evidence="8">ABC transmembrane type-1 domain-containing protein</fullName>
    </recommendedName>
</protein>
<dbReference type="SUPFAM" id="SSF161098">
    <property type="entry name" value="MetI-like"/>
    <property type="match status" value="1"/>
</dbReference>
<dbReference type="PANTHER" id="PTHR32243:SF18">
    <property type="entry name" value="INNER MEMBRANE ABC TRANSPORTER PERMEASE PROTEIN YCJP"/>
    <property type="match status" value="1"/>
</dbReference>
<evidence type="ECO:0000256" key="3">
    <source>
        <dbReference type="ARBA" id="ARBA00022475"/>
    </source>
</evidence>
<feature type="transmembrane region" description="Helical" evidence="7">
    <location>
        <begin position="184"/>
        <end position="203"/>
    </location>
</feature>
<evidence type="ECO:0000259" key="8">
    <source>
        <dbReference type="PROSITE" id="PS50928"/>
    </source>
</evidence>
<evidence type="ECO:0000256" key="1">
    <source>
        <dbReference type="ARBA" id="ARBA00004651"/>
    </source>
</evidence>
<name>A0A6J4VGT5_9BACT</name>
<keyword evidence="4 7" id="KW-0812">Transmembrane</keyword>